<proteinExistence type="predicted"/>
<name>A0ABX6FKX1_9BURK</name>
<dbReference type="Proteomes" id="UP000437862">
    <property type="component" value="Chromosome"/>
</dbReference>
<organism evidence="1 2">
    <name type="scientific">Pseudoduganella flava</name>
    <dbReference type="NCBI Taxonomy" id="871742"/>
    <lineage>
        <taxon>Bacteria</taxon>
        <taxon>Pseudomonadati</taxon>
        <taxon>Pseudomonadota</taxon>
        <taxon>Betaproteobacteria</taxon>
        <taxon>Burkholderiales</taxon>
        <taxon>Oxalobacteraceae</taxon>
        <taxon>Telluria group</taxon>
        <taxon>Pseudoduganella</taxon>
    </lineage>
</organism>
<dbReference type="Pfam" id="PF20129">
    <property type="entry name" value="DUF6519"/>
    <property type="match status" value="1"/>
</dbReference>
<evidence type="ECO:0000313" key="1">
    <source>
        <dbReference type="EMBL" id="QGZ38219.1"/>
    </source>
</evidence>
<reference evidence="1 2" key="1">
    <citation type="submission" date="2019-12" db="EMBL/GenBank/DDBJ databases">
        <title>Draft Genome Sequences of Six Type Strains of the Genus Massilia.</title>
        <authorList>
            <person name="Miess H."/>
            <person name="Frediansyah A."/>
            <person name="Goeker M."/>
            <person name="Gross H."/>
        </authorList>
    </citation>
    <scope>NUCLEOTIDE SEQUENCE [LARGE SCALE GENOMIC DNA]</scope>
    <source>
        <strain evidence="1 2">DSM 26639</strain>
    </source>
</reference>
<protein>
    <submittedName>
        <fullName evidence="1">Uncharacterized protein</fullName>
    </submittedName>
</protein>
<accession>A0ABX6FKX1</accession>
<dbReference type="EMBL" id="CP046904">
    <property type="protein sequence ID" value="QGZ38219.1"/>
    <property type="molecule type" value="Genomic_DNA"/>
</dbReference>
<keyword evidence="2" id="KW-1185">Reference proteome</keyword>
<dbReference type="InterPro" id="IPR045392">
    <property type="entry name" value="DUF6519"/>
</dbReference>
<gene>
    <name evidence="1" type="ORF">GO485_03575</name>
</gene>
<sequence length="267" mass="29854">MKGDFTRDTFDRSRHYSRVLMQQGRVQLDADWNEQGALMLHQLRSLAMDLVGPAWAVGNGFQLTIGDNDFTIGPGRFYVDGIACDLVEDLSFLAQPGVREADRNWNTDTPYLVYIDAWERLVTAAEDERLREVALGGADTAARAQVVWQVRLLPVPPDATGAGRVIACSDARVRLREDLLRTLPVLYAWAVDDAADAPCEISPDSSYRGRRTSCTGWRSTIRVRWTRPAMRRRSNGRATTARSCSPCWRLPGRPSRWPTWAATSAAA</sequence>
<evidence type="ECO:0000313" key="2">
    <source>
        <dbReference type="Proteomes" id="UP000437862"/>
    </source>
</evidence>